<dbReference type="EMBL" id="OUUW01000017">
    <property type="protein sequence ID" value="SPP88950.1"/>
    <property type="molecule type" value="Genomic_DNA"/>
</dbReference>
<dbReference type="GO" id="GO:0045493">
    <property type="term" value="P:xylan catabolic process"/>
    <property type="evidence" value="ECO:0007669"/>
    <property type="project" value="UniProtKB-KW"/>
</dbReference>
<dbReference type="GO" id="GO:0016798">
    <property type="term" value="F:hydrolase activity, acting on glycosyl bonds"/>
    <property type="evidence" value="ECO:0007669"/>
    <property type="project" value="UniProtKB-KW"/>
</dbReference>
<dbReference type="PANTHER" id="PTHR39956:SF1">
    <property type="entry name" value="GH09530P-RELATED"/>
    <property type="match status" value="1"/>
</dbReference>
<keyword evidence="4" id="KW-1185">Reference proteome</keyword>
<evidence type="ECO:0000313" key="3">
    <source>
        <dbReference type="EMBL" id="SPP88950.1"/>
    </source>
</evidence>
<protein>
    <submittedName>
        <fullName evidence="3">Blast:Bifunctional endo-1,4-beta-xylanase XylA</fullName>
    </submittedName>
</protein>
<dbReference type="Proteomes" id="UP000268350">
    <property type="component" value="Unassembled WGS sequence"/>
</dbReference>
<organism evidence="3 4">
    <name type="scientific">Drosophila guanche</name>
    <name type="common">Fruit fly</name>
    <dbReference type="NCBI Taxonomy" id="7266"/>
    <lineage>
        <taxon>Eukaryota</taxon>
        <taxon>Metazoa</taxon>
        <taxon>Ecdysozoa</taxon>
        <taxon>Arthropoda</taxon>
        <taxon>Hexapoda</taxon>
        <taxon>Insecta</taxon>
        <taxon>Pterygota</taxon>
        <taxon>Neoptera</taxon>
        <taxon>Endopterygota</taxon>
        <taxon>Diptera</taxon>
        <taxon>Brachycera</taxon>
        <taxon>Muscomorpha</taxon>
        <taxon>Ephydroidea</taxon>
        <taxon>Drosophilidae</taxon>
        <taxon>Drosophila</taxon>
        <taxon>Sophophora</taxon>
    </lineage>
</organism>
<gene>
    <name evidence="3" type="ORF">DGUA_6G019123</name>
</gene>
<evidence type="ECO:0000256" key="1">
    <source>
        <dbReference type="SAM" id="MobiDB-lite"/>
    </source>
</evidence>
<feature type="compositionally biased region" description="Basic and acidic residues" evidence="1">
    <location>
        <begin position="70"/>
        <end position="87"/>
    </location>
</feature>
<feature type="compositionally biased region" description="Polar residues" evidence="1">
    <location>
        <begin position="305"/>
        <end position="317"/>
    </location>
</feature>
<sequence length="317" mass="32554">MRGIVSCCVLITILLMAAELHAHRKFGCDCPDIECAPGERCTLSRVPCSAPDDRDGDNCGLYPVCEERETKQRSEGVTLERRKREGEQDGVGYGMGGSVKFPGNGNGGGTNGANGMNGMGARGQNGNGVGGPNRMGGQNGMGNNGMGPGGQMGNIGMAPGGMRGSNRIVGQNITCNNGKEINLVGNRGIGVPNRTGGSTGMGNNKMGKNGLGGIGGPNRMEGSLGVGNNGMGYNGMGGPNRIGGQNAMGDNGMGNNGMAWPNRIGELGRGGGSNGMGPGNWRGNDNDNRGIDTNGKYRQGYRRANPSNQTYTYISSL</sequence>
<reference evidence="4" key="1">
    <citation type="submission" date="2018-01" db="EMBL/GenBank/DDBJ databases">
        <authorList>
            <person name="Alioto T."/>
            <person name="Alioto T."/>
        </authorList>
    </citation>
    <scope>NUCLEOTIDE SEQUENCE [LARGE SCALE GENOMIC DNA]</scope>
</reference>
<feature type="chain" id="PRO_5017285500" evidence="2">
    <location>
        <begin position="23"/>
        <end position="317"/>
    </location>
</feature>
<dbReference type="AlphaFoldDB" id="A0A3B0KK40"/>
<dbReference type="OrthoDB" id="8122555at2759"/>
<keyword evidence="3" id="KW-0378">Hydrolase</keyword>
<keyword evidence="3" id="KW-0326">Glycosidase</keyword>
<feature type="region of interest" description="Disordered" evidence="1">
    <location>
        <begin position="70"/>
        <end position="108"/>
    </location>
</feature>
<evidence type="ECO:0000256" key="2">
    <source>
        <dbReference type="SAM" id="SignalP"/>
    </source>
</evidence>
<keyword evidence="2" id="KW-0732">Signal</keyword>
<dbReference type="STRING" id="7266.A0A3B0KK40"/>
<dbReference type="PANTHER" id="PTHR39956">
    <property type="entry name" value="GH09530P-RELATED"/>
    <property type="match status" value="1"/>
</dbReference>
<keyword evidence="3" id="KW-0624">Polysaccharide degradation</keyword>
<keyword evidence="3" id="KW-0858">Xylan degradation</keyword>
<feature type="region of interest" description="Disordered" evidence="1">
    <location>
        <begin position="294"/>
        <end position="317"/>
    </location>
</feature>
<feature type="signal peptide" evidence="2">
    <location>
        <begin position="1"/>
        <end position="22"/>
    </location>
</feature>
<proteinExistence type="predicted"/>
<keyword evidence="3" id="KW-0119">Carbohydrate metabolism</keyword>
<accession>A0A3B0KK40</accession>
<evidence type="ECO:0000313" key="4">
    <source>
        <dbReference type="Proteomes" id="UP000268350"/>
    </source>
</evidence>
<name>A0A3B0KK40_DROGU</name>